<dbReference type="PROSITE" id="PS51257">
    <property type="entry name" value="PROKAR_LIPOPROTEIN"/>
    <property type="match status" value="1"/>
</dbReference>
<feature type="chain" id="PRO_5046350534" description="Lipoprotein" evidence="1">
    <location>
        <begin position="22"/>
        <end position="95"/>
    </location>
</feature>
<feature type="signal peptide" evidence="1">
    <location>
        <begin position="1"/>
        <end position="21"/>
    </location>
</feature>
<name>A0ABR9H4J1_9BACT</name>
<sequence length="95" mass="9863">MRRVTVLLLALTVLGSAGCGAKAPVAPVVVALPVAECPAPSRPAIPALDPALPFDHALSVEIFLERDDVFRSYAKALEDCVKCYGAQSGGDSGRN</sequence>
<evidence type="ECO:0000313" key="2">
    <source>
        <dbReference type="EMBL" id="MBE1425628.1"/>
    </source>
</evidence>
<evidence type="ECO:0000256" key="1">
    <source>
        <dbReference type="SAM" id="SignalP"/>
    </source>
</evidence>
<evidence type="ECO:0008006" key="4">
    <source>
        <dbReference type="Google" id="ProtNLM"/>
    </source>
</evidence>
<evidence type="ECO:0000313" key="3">
    <source>
        <dbReference type="Proteomes" id="UP000639010"/>
    </source>
</evidence>
<accession>A0ABR9H4J1</accession>
<dbReference type="Proteomes" id="UP000639010">
    <property type="component" value="Unassembled WGS sequence"/>
</dbReference>
<comment type="caution">
    <text evidence="2">The sequence shown here is derived from an EMBL/GenBank/DDBJ whole genome shotgun (WGS) entry which is preliminary data.</text>
</comment>
<dbReference type="EMBL" id="JADBGG010000016">
    <property type="protein sequence ID" value="MBE1425628.1"/>
    <property type="molecule type" value="Genomic_DNA"/>
</dbReference>
<protein>
    <recommendedName>
        <fullName evidence="4">Lipoprotein</fullName>
    </recommendedName>
</protein>
<organism evidence="2 3">
    <name type="scientific">Desulfomicrobium macestii</name>
    <dbReference type="NCBI Taxonomy" id="90731"/>
    <lineage>
        <taxon>Bacteria</taxon>
        <taxon>Pseudomonadati</taxon>
        <taxon>Thermodesulfobacteriota</taxon>
        <taxon>Desulfovibrionia</taxon>
        <taxon>Desulfovibrionales</taxon>
        <taxon>Desulfomicrobiaceae</taxon>
        <taxon>Desulfomicrobium</taxon>
    </lineage>
</organism>
<reference evidence="2 3" key="1">
    <citation type="submission" date="2020-10" db="EMBL/GenBank/DDBJ databases">
        <title>Genomic Encyclopedia of Type Strains, Phase IV (KMG-IV): sequencing the most valuable type-strain genomes for metagenomic binning, comparative biology and taxonomic classification.</title>
        <authorList>
            <person name="Goeker M."/>
        </authorList>
    </citation>
    <scope>NUCLEOTIDE SEQUENCE [LARGE SCALE GENOMIC DNA]</scope>
    <source>
        <strain evidence="2 3">DSM 4194</strain>
    </source>
</reference>
<proteinExistence type="predicted"/>
<gene>
    <name evidence="2" type="ORF">H4684_002285</name>
</gene>
<keyword evidence="1" id="KW-0732">Signal</keyword>
<keyword evidence="3" id="KW-1185">Reference proteome</keyword>